<dbReference type="EMBL" id="CP031337">
    <property type="protein sequence ID" value="AXK39051.1"/>
    <property type="molecule type" value="Genomic_DNA"/>
</dbReference>
<keyword evidence="6" id="KW-0732">Signal</keyword>
<dbReference type="PANTHER" id="PTHR34501">
    <property type="entry name" value="PROTEIN YDDL-RELATED"/>
    <property type="match status" value="1"/>
</dbReference>
<comment type="subcellular location">
    <subcellularLocation>
        <location evidence="1">Cell outer membrane</location>
        <topology evidence="1">Multi-pass membrane protein</topology>
    </subcellularLocation>
</comment>
<evidence type="ECO:0000256" key="7">
    <source>
        <dbReference type="ARBA" id="ARBA00023065"/>
    </source>
</evidence>
<evidence type="ECO:0000256" key="8">
    <source>
        <dbReference type="ARBA" id="ARBA00023114"/>
    </source>
</evidence>
<organism evidence="13 14">
    <name type="scientific">Crenobacter cavernae</name>
    <dbReference type="NCBI Taxonomy" id="2290923"/>
    <lineage>
        <taxon>Bacteria</taxon>
        <taxon>Pseudomonadati</taxon>
        <taxon>Pseudomonadota</taxon>
        <taxon>Betaproteobacteria</taxon>
        <taxon>Neisseriales</taxon>
        <taxon>Neisseriaceae</taxon>
        <taxon>Crenobacter</taxon>
    </lineage>
</organism>
<dbReference type="GO" id="GO:0046930">
    <property type="term" value="C:pore complex"/>
    <property type="evidence" value="ECO:0007669"/>
    <property type="project" value="UniProtKB-KW"/>
</dbReference>
<proteinExistence type="predicted"/>
<keyword evidence="9" id="KW-0472">Membrane</keyword>
<evidence type="ECO:0000256" key="2">
    <source>
        <dbReference type="ARBA" id="ARBA00011233"/>
    </source>
</evidence>
<keyword evidence="4" id="KW-1134">Transmembrane beta strand</keyword>
<reference evidence="13 14" key="1">
    <citation type="submission" date="2018-07" db="EMBL/GenBank/DDBJ databases">
        <title>Crenobacter cavernae sp. nov., isolated from a karst cave.</title>
        <authorList>
            <person name="Zhu H."/>
        </authorList>
    </citation>
    <scope>NUCLEOTIDE SEQUENCE [LARGE SCALE GENOMIC DNA]</scope>
    <source>
        <strain evidence="13 14">K1W11S-77</strain>
    </source>
</reference>
<dbReference type="SUPFAM" id="SSF56935">
    <property type="entry name" value="Porins"/>
    <property type="match status" value="1"/>
</dbReference>
<keyword evidence="3" id="KW-0813">Transport</keyword>
<dbReference type="Proteomes" id="UP000254537">
    <property type="component" value="Chromosome"/>
</dbReference>
<feature type="domain" description="Porin" evidence="12">
    <location>
        <begin position="38"/>
        <end position="343"/>
    </location>
</feature>
<comment type="subunit">
    <text evidence="2">Homotrimer.</text>
</comment>
<keyword evidence="7" id="KW-0406">Ion transport</keyword>
<dbReference type="CDD" id="cd00342">
    <property type="entry name" value="gram_neg_porins"/>
    <property type="match status" value="1"/>
</dbReference>
<evidence type="ECO:0000256" key="4">
    <source>
        <dbReference type="ARBA" id="ARBA00022452"/>
    </source>
</evidence>
<feature type="compositionally biased region" description="Pro residues" evidence="11">
    <location>
        <begin position="1"/>
        <end position="18"/>
    </location>
</feature>
<sequence length="371" mass="39180">MDPSPPGKPGANKAPPPPDGERGSVYKECLMEKKLIALALAALPCVAMADVTVYGSLQSGFENVRDDGTPSVNRVADLGSRIGFKGSEDLGNGLKAIWQVESGFRLDGQADTGSGTFGSRNTFVGVEGGFGKLRIGNVTTTFDTDMEIFDLFSSEANALKSNMTKGVHSGFDTRLKNSIRYDAPLDGGLALSLHHGVDENKNLAGHGDRYVDIVGLGYSGGALAVKYGAARSNDQNATQSAGLYQRAEAAYQFGDLLVAGGFANDKAYSVTGAKLRQNEGALTVAYSIGAFTPKFTYTKGWDVRQDSNRLADSGYKHYLVGVGYAVSKRTSLGLSYGKLDYDANAVWLDGSGNAAPLKGQRASGVQVVHNF</sequence>
<evidence type="ECO:0000256" key="11">
    <source>
        <dbReference type="SAM" id="MobiDB-lite"/>
    </source>
</evidence>
<dbReference type="AlphaFoldDB" id="A0A345Y549"/>
<evidence type="ECO:0000256" key="1">
    <source>
        <dbReference type="ARBA" id="ARBA00004571"/>
    </source>
</evidence>
<accession>A0A345Y549</accession>
<feature type="region of interest" description="Disordered" evidence="11">
    <location>
        <begin position="1"/>
        <end position="23"/>
    </location>
</feature>
<evidence type="ECO:0000256" key="5">
    <source>
        <dbReference type="ARBA" id="ARBA00022692"/>
    </source>
</evidence>
<protein>
    <submittedName>
        <fullName evidence="13">Porin</fullName>
    </submittedName>
</protein>
<dbReference type="GO" id="GO:0015288">
    <property type="term" value="F:porin activity"/>
    <property type="evidence" value="ECO:0007669"/>
    <property type="project" value="UniProtKB-KW"/>
</dbReference>
<gene>
    <name evidence="13" type="ORF">DWG20_06140</name>
</gene>
<evidence type="ECO:0000313" key="13">
    <source>
        <dbReference type="EMBL" id="AXK39051.1"/>
    </source>
</evidence>
<evidence type="ECO:0000256" key="9">
    <source>
        <dbReference type="ARBA" id="ARBA00023136"/>
    </source>
</evidence>
<dbReference type="InterPro" id="IPR033900">
    <property type="entry name" value="Gram_neg_porin_domain"/>
</dbReference>
<evidence type="ECO:0000313" key="14">
    <source>
        <dbReference type="Proteomes" id="UP000254537"/>
    </source>
</evidence>
<dbReference type="InterPro" id="IPR050298">
    <property type="entry name" value="Gram-neg_bact_OMP"/>
</dbReference>
<dbReference type="GO" id="GO:0034220">
    <property type="term" value="P:monoatomic ion transmembrane transport"/>
    <property type="evidence" value="ECO:0007669"/>
    <property type="project" value="InterPro"/>
</dbReference>
<evidence type="ECO:0000259" key="12">
    <source>
        <dbReference type="Pfam" id="PF13609"/>
    </source>
</evidence>
<dbReference type="OrthoDB" id="5289162at2"/>
<dbReference type="PANTHER" id="PTHR34501:SF9">
    <property type="entry name" value="MAJOR OUTER MEMBRANE PROTEIN P.IA"/>
    <property type="match status" value="1"/>
</dbReference>
<name>A0A345Y549_9NEIS</name>
<evidence type="ECO:0000256" key="3">
    <source>
        <dbReference type="ARBA" id="ARBA00022448"/>
    </source>
</evidence>
<dbReference type="InterPro" id="IPR002299">
    <property type="entry name" value="Porin_Neis"/>
</dbReference>
<dbReference type="InterPro" id="IPR001702">
    <property type="entry name" value="Porin_Gram-ve"/>
</dbReference>
<dbReference type="Gene3D" id="2.40.160.10">
    <property type="entry name" value="Porin"/>
    <property type="match status" value="1"/>
</dbReference>
<keyword evidence="8" id="KW-0626">Porin</keyword>
<dbReference type="Pfam" id="PF13609">
    <property type="entry name" value="Porin_4"/>
    <property type="match status" value="1"/>
</dbReference>
<keyword evidence="10" id="KW-0998">Cell outer membrane</keyword>
<dbReference type="InterPro" id="IPR023614">
    <property type="entry name" value="Porin_dom_sf"/>
</dbReference>
<dbReference type="PRINTS" id="PR00184">
    <property type="entry name" value="NEISSPPORIN"/>
</dbReference>
<dbReference type="PRINTS" id="PR00182">
    <property type="entry name" value="ECOLNEIPORIN"/>
</dbReference>
<evidence type="ECO:0000256" key="6">
    <source>
        <dbReference type="ARBA" id="ARBA00022729"/>
    </source>
</evidence>
<keyword evidence="5" id="KW-0812">Transmembrane</keyword>
<evidence type="ECO:0000256" key="10">
    <source>
        <dbReference type="ARBA" id="ARBA00023237"/>
    </source>
</evidence>
<dbReference type="KEGG" id="ccah:DWG20_06140"/>
<dbReference type="GO" id="GO:0009279">
    <property type="term" value="C:cell outer membrane"/>
    <property type="evidence" value="ECO:0007669"/>
    <property type="project" value="UniProtKB-SubCell"/>
</dbReference>